<gene>
    <name evidence="1" type="ORF">AMELA_G00030620</name>
</gene>
<organism evidence="1 2">
    <name type="scientific">Ameiurus melas</name>
    <name type="common">Black bullhead</name>
    <name type="synonym">Silurus melas</name>
    <dbReference type="NCBI Taxonomy" id="219545"/>
    <lineage>
        <taxon>Eukaryota</taxon>
        <taxon>Metazoa</taxon>
        <taxon>Chordata</taxon>
        <taxon>Craniata</taxon>
        <taxon>Vertebrata</taxon>
        <taxon>Euteleostomi</taxon>
        <taxon>Actinopterygii</taxon>
        <taxon>Neopterygii</taxon>
        <taxon>Teleostei</taxon>
        <taxon>Ostariophysi</taxon>
        <taxon>Siluriformes</taxon>
        <taxon>Ictaluridae</taxon>
        <taxon>Ameiurus</taxon>
    </lineage>
</organism>
<dbReference type="EMBL" id="JAAGNN010000003">
    <property type="protein sequence ID" value="KAF4090876.1"/>
    <property type="molecule type" value="Genomic_DNA"/>
</dbReference>
<reference evidence="1 2" key="1">
    <citation type="submission" date="2020-02" db="EMBL/GenBank/DDBJ databases">
        <title>A chromosome-scale genome assembly of the black bullhead catfish (Ameiurus melas).</title>
        <authorList>
            <person name="Wen M."/>
            <person name="Zham M."/>
            <person name="Cabau C."/>
            <person name="Klopp C."/>
            <person name="Donnadieu C."/>
            <person name="Roques C."/>
            <person name="Bouchez O."/>
            <person name="Lampietro C."/>
            <person name="Jouanno E."/>
            <person name="Herpin A."/>
            <person name="Louis A."/>
            <person name="Berthelot C."/>
            <person name="Parey E."/>
            <person name="Roest-Crollius H."/>
            <person name="Braasch I."/>
            <person name="Postlethwait J."/>
            <person name="Robinson-Rechavi M."/>
            <person name="Echchiki A."/>
            <person name="Begum T."/>
            <person name="Montfort J."/>
            <person name="Schartl M."/>
            <person name="Bobe J."/>
            <person name="Guiguen Y."/>
        </authorList>
    </citation>
    <scope>NUCLEOTIDE SEQUENCE [LARGE SCALE GENOMIC DNA]</scope>
    <source>
        <strain evidence="1">M_S1</strain>
        <tissue evidence="1">Blood</tissue>
    </source>
</reference>
<evidence type="ECO:0000313" key="1">
    <source>
        <dbReference type="EMBL" id="KAF4090876.1"/>
    </source>
</evidence>
<name>A0A7J6B7G4_AMEME</name>
<dbReference type="Proteomes" id="UP000593565">
    <property type="component" value="Unassembled WGS sequence"/>
</dbReference>
<proteinExistence type="predicted"/>
<sequence>MRSFPGVMLELVAEPDFDDLVDEFMSGVGLAIHVQNNGRLCIFKGTNTWQSNYRRTAQGFLAALVLFSDVA</sequence>
<evidence type="ECO:0000313" key="2">
    <source>
        <dbReference type="Proteomes" id="UP000593565"/>
    </source>
</evidence>
<comment type="caution">
    <text evidence="1">The sequence shown here is derived from an EMBL/GenBank/DDBJ whole genome shotgun (WGS) entry which is preliminary data.</text>
</comment>
<accession>A0A7J6B7G4</accession>
<keyword evidence="2" id="KW-1185">Reference proteome</keyword>
<dbReference type="AlphaFoldDB" id="A0A7J6B7G4"/>
<protein>
    <submittedName>
        <fullName evidence="1">Uncharacterized protein</fullName>
    </submittedName>
</protein>